<comment type="caution">
    <text evidence="3">The sequence shown here is derived from an EMBL/GenBank/DDBJ whole genome shotgun (WGS) entry which is preliminary data.</text>
</comment>
<evidence type="ECO:0000313" key="4">
    <source>
        <dbReference type="Proteomes" id="UP000664164"/>
    </source>
</evidence>
<protein>
    <submittedName>
        <fullName evidence="3">CHAD domain-containing protein</fullName>
    </submittedName>
</protein>
<feature type="domain" description="CHAD" evidence="2">
    <location>
        <begin position="44"/>
        <end position="163"/>
    </location>
</feature>
<dbReference type="PANTHER" id="PTHR39339:SF1">
    <property type="entry name" value="CHAD DOMAIN-CONTAINING PROTEIN"/>
    <property type="match status" value="1"/>
</dbReference>
<organism evidence="3 4">
    <name type="scientific">Arthrobacter cavernae</name>
    <dbReference type="NCBI Taxonomy" id="2817681"/>
    <lineage>
        <taxon>Bacteria</taxon>
        <taxon>Bacillati</taxon>
        <taxon>Actinomycetota</taxon>
        <taxon>Actinomycetes</taxon>
        <taxon>Micrococcales</taxon>
        <taxon>Micrococcaceae</taxon>
        <taxon>Arthrobacter</taxon>
    </lineage>
</organism>
<dbReference type="Gene3D" id="1.40.20.10">
    <property type="entry name" value="CHAD domain"/>
    <property type="match status" value="1"/>
</dbReference>
<dbReference type="InterPro" id="IPR038186">
    <property type="entry name" value="CHAD_dom_sf"/>
</dbReference>
<reference evidence="3" key="1">
    <citation type="submission" date="2021-03" db="EMBL/GenBank/DDBJ databases">
        <title>A new species, PO-11, isolated from a karst cave deposit.</title>
        <authorList>
            <person name="Zhaoxiaoyong W."/>
        </authorList>
    </citation>
    <scope>NUCLEOTIDE SEQUENCE</scope>
    <source>
        <strain evidence="3">PO-11</strain>
    </source>
</reference>
<dbReference type="EMBL" id="JAFNLL010000012">
    <property type="protein sequence ID" value="MBO1267610.1"/>
    <property type="molecule type" value="Genomic_DNA"/>
</dbReference>
<sequence>MRRPRRAGNVPCFPADRAGGLPPPDRGSRPGSHPRRTACLGAGKRSHRAVQAAREALLAGKGKDSHRLRHDGRHHTLGELARRLQTQWEMLQLSLAAEAAAGDESERNTLLHQARKDIKCLRYEVEAVAEAFGPTAAGIIQPAVAMQRILGEQHDSVVAGAWLMELAARPGVDSADAAELQGMEARRLAGAEAQFRAAVEFPVPAPRRVLLF</sequence>
<dbReference type="PANTHER" id="PTHR39339">
    <property type="entry name" value="SLR1444 PROTEIN"/>
    <property type="match status" value="1"/>
</dbReference>
<dbReference type="AlphaFoldDB" id="A0A939HFS9"/>
<dbReference type="Proteomes" id="UP000664164">
    <property type="component" value="Unassembled WGS sequence"/>
</dbReference>
<evidence type="ECO:0000256" key="1">
    <source>
        <dbReference type="SAM" id="MobiDB-lite"/>
    </source>
</evidence>
<gene>
    <name evidence="3" type="ORF">J1902_06360</name>
</gene>
<evidence type="ECO:0000313" key="3">
    <source>
        <dbReference type="EMBL" id="MBO1267610.1"/>
    </source>
</evidence>
<feature type="region of interest" description="Disordered" evidence="1">
    <location>
        <begin position="1"/>
        <end position="46"/>
    </location>
</feature>
<accession>A0A939HFS9</accession>
<dbReference type="InterPro" id="IPR007899">
    <property type="entry name" value="CHAD_dom"/>
</dbReference>
<dbReference type="RefSeq" id="WP_207615525.1">
    <property type="nucleotide sequence ID" value="NZ_JAFNLL010000012.1"/>
</dbReference>
<name>A0A939HFS9_9MICC</name>
<keyword evidence="4" id="KW-1185">Reference proteome</keyword>
<dbReference type="Pfam" id="PF05235">
    <property type="entry name" value="CHAD"/>
    <property type="match status" value="1"/>
</dbReference>
<evidence type="ECO:0000259" key="2">
    <source>
        <dbReference type="Pfam" id="PF05235"/>
    </source>
</evidence>
<proteinExistence type="predicted"/>